<accession>A0A0D3HI77</accession>
<keyword evidence="2" id="KW-1185">Reference proteome</keyword>
<dbReference type="AlphaFoldDB" id="A0A0D3HI77"/>
<protein>
    <submittedName>
        <fullName evidence="1">Uncharacterized protein</fullName>
    </submittedName>
</protein>
<dbReference type="HOGENOM" id="CLU_2162271_0_0_1"/>
<evidence type="ECO:0000313" key="2">
    <source>
        <dbReference type="Proteomes" id="UP000026960"/>
    </source>
</evidence>
<dbReference type="Proteomes" id="UP000026960">
    <property type="component" value="Chromosome 11"/>
</dbReference>
<sequence length="111" mass="12333">MEMEERGWIDHDDGCGGGGPCVRRGRKRESYCCSFGHGCNLFPAPCTYIIDGIALSPISSSCIQVGLHQNCTFQSYDHSKHHCFCLPVHSTAWSLSLTTIDSTPNYYRGKK</sequence>
<organism evidence="1">
    <name type="scientific">Oryza barthii</name>
    <dbReference type="NCBI Taxonomy" id="65489"/>
    <lineage>
        <taxon>Eukaryota</taxon>
        <taxon>Viridiplantae</taxon>
        <taxon>Streptophyta</taxon>
        <taxon>Embryophyta</taxon>
        <taxon>Tracheophyta</taxon>
        <taxon>Spermatophyta</taxon>
        <taxon>Magnoliopsida</taxon>
        <taxon>Liliopsida</taxon>
        <taxon>Poales</taxon>
        <taxon>Poaceae</taxon>
        <taxon>BOP clade</taxon>
        <taxon>Oryzoideae</taxon>
        <taxon>Oryzeae</taxon>
        <taxon>Oryzinae</taxon>
        <taxon>Oryza</taxon>
    </lineage>
</organism>
<reference evidence="1" key="1">
    <citation type="journal article" date="2009" name="Rice">
        <title>De Novo Next Generation Sequencing of Plant Genomes.</title>
        <authorList>
            <person name="Rounsley S."/>
            <person name="Marri P.R."/>
            <person name="Yu Y."/>
            <person name="He R."/>
            <person name="Sisneros N."/>
            <person name="Goicoechea J.L."/>
            <person name="Lee S.J."/>
            <person name="Angelova A."/>
            <person name="Kudrna D."/>
            <person name="Luo M."/>
            <person name="Affourtit J."/>
            <person name="Desany B."/>
            <person name="Knight J."/>
            <person name="Niazi F."/>
            <person name="Egholm M."/>
            <person name="Wing R.A."/>
        </authorList>
    </citation>
    <scope>NUCLEOTIDE SEQUENCE [LARGE SCALE GENOMIC DNA]</scope>
    <source>
        <strain evidence="1">cv. IRGC 105608</strain>
    </source>
</reference>
<evidence type="ECO:0000313" key="1">
    <source>
        <dbReference type="EnsemblPlants" id="OBART11G03030.1"/>
    </source>
</evidence>
<reference evidence="1" key="2">
    <citation type="submission" date="2015-03" db="UniProtKB">
        <authorList>
            <consortium name="EnsemblPlants"/>
        </authorList>
    </citation>
    <scope>IDENTIFICATION</scope>
</reference>
<name>A0A0D3HI77_9ORYZ</name>
<dbReference type="Gramene" id="OBART11G03030.1">
    <property type="protein sequence ID" value="OBART11G03030.1"/>
    <property type="gene ID" value="OBART11G03030"/>
</dbReference>
<dbReference type="STRING" id="65489.A0A0D3HI77"/>
<proteinExistence type="predicted"/>
<dbReference type="PaxDb" id="65489-OBART11G03030.1"/>
<dbReference type="EnsemblPlants" id="OBART11G03030.1">
    <property type="protein sequence ID" value="OBART11G03030.1"/>
    <property type="gene ID" value="OBART11G03030"/>
</dbReference>